<dbReference type="InterPro" id="IPR039703">
    <property type="entry name" value="Nta1"/>
</dbReference>
<dbReference type="RefSeq" id="XP_003957148.1">
    <property type="nucleotide sequence ID" value="XM_003957099.1"/>
</dbReference>
<dbReference type="eggNOG" id="ENOG502QVBD">
    <property type="taxonomic scope" value="Eukaryota"/>
</dbReference>
<dbReference type="GO" id="GO:0070773">
    <property type="term" value="F:protein-N-terminal glutamine amidohydrolase activity"/>
    <property type="evidence" value="ECO:0007669"/>
    <property type="project" value="EnsemblFungi"/>
</dbReference>
<dbReference type="KEGG" id="kaf:KAFR_0D03650"/>
<dbReference type="Pfam" id="PF00795">
    <property type="entry name" value="CN_hydrolase"/>
    <property type="match status" value="1"/>
</dbReference>
<protein>
    <recommendedName>
        <fullName evidence="1">CN hydrolase domain-containing protein</fullName>
    </recommendedName>
</protein>
<dbReference type="GO" id="GO:0030163">
    <property type="term" value="P:protein catabolic process"/>
    <property type="evidence" value="ECO:0007669"/>
    <property type="project" value="EnsemblFungi"/>
</dbReference>
<evidence type="ECO:0000313" key="2">
    <source>
        <dbReference type="EMBL" id="CCF58013.1"/>
    </source>
</evidence>
<proteinExistence type="predicted"/>
<dbReference type="SUPFAM" id="SSF56317">
    <property type="entry name" value="Carbon-nitrogen hydrolase"/>
    <property type="match status" value="1"/>
</dbReference>
<dbReference type="InterPro" id="IPR003010">
    <property type="entry name" value="C-N_Hydrolase"/>
</dbReference>
<dbReference type="STRING" id="1071382.H2AUG3"/>
<dbReference type="OrthoDB" id="201515at2759"/>
<dbReference type="Proteomes" id="UP000005220">
    <property type="component" value="Chromosome 4"/>
</dbReference>
<reference evidence="2 3" key="1">
    <citation type="journal article" date="2011" name="Proc. Natl. Acad. Sci. U.S.A.">
        <title>Evolutionary erosion of yeast sex chromosomes by mating-type switching accidents.</title>
        <authorList>
            <person name="Gordon J.L."/>
            <person name="Armisen D."/>
            <person name="Proux-Wera E."/>
            <person name="Oheigeartaigh S.S."/>
            <person name="Byrne K.P."/>
            <person name="Wolfe K.H."/>
        </authorList>
    </citation>
    <scope>NUCLEOTIDE SEQUENCE [LARGE SCALE GENOMIC DNA]</scope>
    <source>
        <strain evidence="3">ATCC 22294 / BCRC 22015 / CBS 2517 / CECT 1963 / NBRC 1671 / NRRL Y-8276</strain>
    </source>
</reference>
<gene>
    <name evidence="2" type="primary">KAFR0D03650</name>
    <name evidence="2" type="ORF">KAFR_0D03650</name>
</gene>
<dbReference type="InterPro" id="IPR036526">
    <property type="entry name" value="C-N_Hydrolase_sf"/>
</dbReference>
<evidence type="ECO:0000259" key="1">
    <source>
        <dbReference type="PROSITE" id="PS50263"/>
    </source>
</evidence>
<dbReference type="InParanoid" id="H2AUG3"/>
<organism evidence="2 3">
    <name type="scientific">Kazachstania africana (strain ATCC 22294 / BCRC 22015 / CBS 2517 / CECT 1963 / NBRC 1671 / NRRL Y-8276)</name>
    <name type="common">Yeast</name>
    <name type="synonym">Kluyveromyces africanus</name>
    <dbReference type="NCBI Taxonomy" id="1071382"/>
    <lineage>
        <taxon>Eukaryota</taxon>
        <taxon>Fungi</taxon>
        <taxon>Dikarya</taxon>
        <taxon>Ascomycota</taxon>
        <taxon>Saccharomycotina</taxon>
        <taxon>Saccharomycetes</taxon>
        <taxon>Saccharomycetales</taxon>
        <taxon>Saccharomycetaceae</taxon>
        <taxon>Kazachstania</taxon>
    </lineage>
</organism>
<keyword evidence="3" id="KW-1185">Reference proteome</keyword>
<dbReference type="GO" id="GO:0008418">
    <property type="term" value="F:protein-N-terminal asparagine amidohydrolase activity"/>
    <property type="evidence" value="ECO:0007669"/>
    <property type="project" value="EnsemblFungi"/>
</dbReference>
<feature type="domain" description="CN hydrolase" evidence="1">
    <location>
        <begin position="8"/>
        <end position="397"/>
    </location>
</feature>
<dbReference type="EMBL" id="HE650824">
    <property type="protein sequence ID" value="CCF58013.1"/>
    <property type="molecule type" value="Genomic_DNA"/>
</dbReference>
<dbReference type="FunCoup" id="H2AUG3">
    <property type="interactions" value="37"/>
</dbReference>
<dbReference type="PANTHER" id="PTHR11750">
    <property type="entry name" value="PROTEIN N-TERMINAL AMIDASE"/>
    <property type="match status" value="1"/>
</dbReference>
<dbReference type="PROSITE" id="PS50263">
    <property type="entry name" value="CN_HYDROLASE"/>
    <property type="match status" value="1"/>
</dbReference>
<dbReference type="AlphaFoldDB" id="H2AUG3"/>
<dbReference type="CDD" id="cd07566">
    <property type="entry name" value="ScNTA1_like"/>
    <property type="match status" value="1"/>
</dbReference>
<sequence length="401" mass="46145">MPNVLVDLRIALVQLNPQLGKLDSNIRRAWTLLNKFNDQISKSKKPDIVVFPEFALTGYNFHSREQIKPYLCHPQEGPSYELAKEVSKKFNCYTVIGYPEKSIDNDEKCYNSALVMSPLGKLVFNYRKSFLYETDKQWQCEENPQRFEKFKLSFPSKNLNLNCAIGICMDLSPYEFKAPFNDFEFSSFCLENDIELIICPMAWLHSSSITSSTEKADAERKKMEISRNLATLNVPIYGSQGNFHIDIDNNNKTSAVEKDSEKIGKDYRDLCKPDMSNVNYWILRFLPFVDLSVRKDWFDENLLHDIWRSESRKSYIGATKEHYWKMHGKNAVLAIANRCGVEDGTTLFAGSSGFYKFNGNADNSTDELKLDSTNKSVEMLGNLGKGHEGIIMRDVHFEVQR</sequence>
<name>H2AUG3_KAZAF</name>
<evidence type="ECO:0000313" key="3">
    <source>
        <dbReference type="Proteomes" id="UP000005220"/>
    </source>
</evidence>
<dbReference type="GeneID" id="13882258"/>
<dbReference type="PANTHER" id="PTHR11750:SF26">
    <property type="entry name" value="PROTEIN N-TERMINAL AMIDASE"/>
    <property type="match status" value="1"/>
</dbReference>
<dbReference type="HOGENOM" id="CLU_009854_1_1_1"/>
<dbReference type="Gene3D" id="3.60.110.10">
    <property type="entry name" value="Carbon-nitrogen hydrolase"/>
    <property type="match status" value="1"/>
</dbReference>
<accession>H2AUG3</accession>